<comment type="caution">
    <text evidence="2">The sequence shown here is derived from an EMBL/GenBank/DDBJ whole genome shotgun (WGS) entry which is preliminary data.</text>
</comment>
<gene>
    <name evidence="2" type="ORF">EZS27_029236</name>
</gene>
<dbReference type="EMBL" id="SNRY01003413">
    <property type="protein sequence ID" value="KAA6321068.1"/>
    <property type="molecule type" value="Genomic_DNA"/>
</dbReference>
<name>A0A5J4QJ87_9ZZZZ</name>
<sequence>MEAKKQSPAGQQGQSEEQRKDSHFRTQYQIVYESFLSSPKTMFACEIETGIPRPYICWYVRGMRKRGEIQVIKKGRCPISKWDKVGFYTTNPALFIKQNNEQLNLFEDVNES</sequence>
<feature type="region of interest" description="Disordered" evidence="1">
    <location>
        <begin position="1"/>
        <end position="23"/>
    </location>
</feature>
<organism evidence="2">
    <name type="scientific">termite gut metagenome</name>
    <dbReference type="NCBI Taxonomy" id="433724"/>
    <lineage>
        <taxon>unclassified sequences</taxon>
        <taxon>metagenomes</taxon>
        <taxon>organismal metagenomes</taxon>
    </lineage>
</organism>
<protein>
    <submittedName>
        <fullName evidence="2">Uncharacterized protein</fullName>
    </submittedName>
</protein>
<reference evidence="2" key="1">
    <citation type="submission" date="2019-03" db="EMBL/GenBank/DDBJ databases">
        <title>Single cell metagenomics reveals metabolic interactions within the superorganism composed of flagellate Streblomastix strix and complex community of Bacteroidetes bacteria on its surface.</title>
        <authorList>
            <person name="Treitli S.C."/>
            <person name="Kolisko M."/>
            <person name="Husnik F."/>
            <person name="Keeling P."/>
            <person name="Hampl V."/>
        </authorList>
    </citation>
    <scope>NUCLEOTIDE SEQUENCE</scope>
    <source>
        <strain evidence="2">STM</strain>
    </source>
</reference>
<accession>A0A5J4QJ87</accession>
<proteinExistence type="predicted"/>
<evidence type="ECO:0000256" key="1">
    <source>
        <dbReference type="SAM" id="MobiDB-lite"/>
    </source>
</evidence>
<dbReference type="AlphaFoldDB" id="A0A5J4QJ87"/>
<evidence type="ECO:0000313" key="2">
    <source>
        <dbReference type="EMBL" id="KAA6321068.1"/>
    </source>
</evidence>